<proteinExistence type="predicted"/>
<dbReference type="Pfam" id="PF12028">
    <property type="entry name" value="DUF3515"/>
    <property type="match status" value="1"/>
</dbReference>
<dbReference type="Proteomes" id="UP000031501">
    <property type="component" value="Chromosome"/>
</dbReference>
<organism evidence="2 3">
    <name type="scientific">Streptomyces pluripotens</name>
    <dbReference type="NCBI Taxonomy" id="1355015"/>
    <lineage>
        <taxon>Bacteria</taxon>
        <taxon>Bacillati</taxon>
        <taxon>Actinomycetota</taxon>
        <taxon>Actinomycetes</taxon>
        <taxon>Kitasatosporales</taxon>
        <taxon>Streptomycetaceae</taxon>
        <taxon>Streptomyces</taxon>
    </lineage>
</organism>
<dbReference type="STRING" id="1355015.LK06_029000"/>
<reference evidence="2 3" key="1">
    <citation type="submission" date="2017-07" db="EMBL/GenBank/DDBJ databases">
        <title>Genome sequence of Streptomyces pluripotens MUSC 137T.</title>
        <authorList>
            <person name="Ser H.-L."/>
            <person name="Lee L.-H."/>
        </authorList>
    </citation>
    <scope>NUCLEOTIDE SEQUENCE [LARGE SCALE GENOMIC DNA]</scope>
    <source>
        <strain evidence="2 3">MUSC 137</strain>
    </source>
</reference>
<keyword evidence="3" id="KW-1185">Reference proteome</keyword>
<accession>A0A221P736</accession>
<dbReference type="KEGG" id="splu:LK06_029000"/>
<evidence type="ECO:0000256" key="1">
    <source>
        <dbReference type="SAM" id="Phobius"/>
    </source>
</evidence>
<keyword evidence="1" id="KW-0472">Membrane</keyword>
<dbReference type="AlphaFoldDB" id="A0A221P736"/>
<keyword evidence="1" id="KW-0812">Transmembrane</keyword>
<dbReference type="EMBL" id="CP022433">
    <property type="protein sequence ID" value="ASN27595.1"/>
    <property type="molecule type" value="Genomic_DNA"/>
</dbReference>
<sequence>MNVDANYPCPRRPLGRCLIGHCPKGRLVVPSVESPDSVPYGGPRIAVLTGGRLPTMKLSRRLALGVVAGIVVLAVGGGVTAQLLDDPARGLTAAAHAGDAHCRELTGKAPGQLAGKERRSVGLDGVVVWGDQDVILRCGVASPTATADPCFEANGVDWVLDERQSTPDRKVIVTFGRMPATQVAIRVQGVRTDEAILELSPLVEGIRRTGRCLDTQ</sequence>
<evidence type="ECO:0000313" key="2">
    <source>
        <dbReference type="EMBL" id="ASN27595.1"/>
    </source>
</evidence>
<dbReference type="InterPro" id="IPR021903">
    <property type="entry name" value="DUF3515"/>
</dbReference>
<evidence type="ECO:0000313" key="3">
    <source>
        <dbReference type="Proteomes" id="UP000031501"/>
    </source>
</evidence>
<keyword evidence="1" id="KW-1133">Transmembrane helix</keyword>
<feature type="transmembrane region" description="Helical" evidence="1">
    <location>
        <begin position="62"/>
        <end position="84"/>
    </location>
</feature>
<protein>
    <submittedName>
        <fullName evidence="2">DUF3515 domain-containing protein</fullName>
    </submittedName>
</protein>
<gene>
    <name evidence="2" type="ORF">LK07_30170</name>
</gene>
<name>A0A221P736_9ACTN</name>